<dbReference type="SMART" id="SM00173">
    <property type="entry name" value="RAS"/>
    <property type="match status" value="1"/>
</dbReference>
<keyword evidence="5" id="KW-0472">Membrane</keyword>
<dbReference type="Proteomes" id="UP000694402">
    <property type="component" value="Unassembled WGS sequence"/>
</dbReference>
<evidence type="ECO:0000313" key="7">
    <source>
        <dbReference type="Proteomes" id="UP000694402"/>
    </source>
</evidence>
<evidence type="ECO:0000313" key="6">
    <source>
        <dbReference type="Ensembl" id="ENSOTSP00005132590.1"/>
    </source>
</evidence>
<protein>
    <submittedName>
        <fullName evidence="6">Uncharacterized protein</fullName>
    </submittedName>
</protein>
<dbReference type="Ensembl" id="ENSOTST00005172822.1">
    <property type="protein sequence ID" value="ENSOTSP00005132590.1"/>
    <property type="gene ID" value="ENSOTSG00005054182.1"/>
</dbReference>
<dbReference type="GO" id="GO:0005525">
    <property type="term" value="F:GTP binding"/>
    <property type="evidence" value="ECO:0007669"/>
    <property type="project" value="UniProtKB-KW"/>
</dbReference>
<dbReference type="GeneTree" id="ENSGT00940000155702"/>
<comment type="similarity">
    <text evidence="1">Belongs to the small GTPase superfamily. Rab family.</text>
</comment>
<evidence type="ECO:0000256" key="2">
    <source>
        <dbReference type="ARBA" id="ARBA00022741"/>
    </source>
</evidence>
<gene>
    <name evidence="6" type="primary">LOC112236166</name>
</gene>
<dbReference type="PROSITE" id="PS51419">
    <property type="entry name" value="RAB"/>
    <property type="match status" value="1"/>
</dbReference>
<reference evidence="6" key="3">
    <citation type="submission" date="2025-09" db="UniProtKB">
        <authorList>
            <consortium name="Ensembl"/>
        </authorList>
    </citation>
    <scope>IDENTIFICATION</scope>
</reference>
<feature type="region of interest" description="Disordered" evidence="4">
    <location>
        <begin position="223"/>
        <end position="246"/>
    </location>
</feature>
<keyword evidence="2" id="KW-0547">Nucleotide-binding</keyword>
<dbReference type="SMART" id="SM00175">
    <property type="entry name" value="RAB"/>
    <property type="match status" value="1"/>
</dbReference>
<accession>A0AAZ3QWL8</accession>
<feature type="transmembrane region" description="Helical" evidence="5">
    <location>
        <begin position="44"/>
        <end position="72"/>
    </location>
</feature>
<dbReference type="SUPFAM" id="SSF52540">
    <property type="entry name" value="P-loop containing nucleoside triphosphate hydrolases"/>
    <property type="match status" value="1"/>
</dbReference>
<dbReference type="PANTHER" id="PTHR47978">
    <property type="match status" value="1"/>
</dbReference>
<dbReference type="InterPro" id="IPR001806">
    <property type="entry name" value="Small_GTPase"/>
</dbReference>
<keyword evidence="5" id="KW-1133">Transmembrane helix</keyword>
<dbReference type="GO" id="GO:0003924">
    <property type="term" value="F:GTPase activity"/>
    <property type="evidence" value="ECO:0007669"/>
    <property type="project" value="InterPro"/>
</dbReference>
<feature type="transmembrane region" description="Helical" evidence="5">
    <location>
        <begin position="12"/>
        <end position="37"/>
    </location>
</feature>
<feature type="compositionally biased region" description="Basic residues" evidence="4">
    <location>
        <begin position="236"/>
        <end position="246"/>
    </location>
</feature>
<evidence type="ECO:0000256" key="5">
    <source>
        <dbReference type="SAM" id="Phobius"/>
    </source>
</evidence>
<feature type="transmembrane region" description="Helical" evidence="5">
    <location>
        <begin position="78"/>
        <end position="103"/>
    </location>
</feature>
<keyword evidence="5" id="KW-0812">Transmembrane</keyword>
<evidence type="ECO:0000256" key="3">
    <source>
        <dbReference type="ARBA" id="ARBA00023134"/>
    </source>
</evidence>
<name>A0AAZ3QWL8_ONCTS</name>
<dbReference type="InterPro" id="IPR027417">
    <property type="entry name" value="P-loop_NTPase"/>
</dbReference>
<sequence>QISPVVKCNLAIGLFCLSALFACLSALFCSTCLSALFCSTCLSALFCSVCLSALFCSVCLSALFCSVCLSALFCSVCPVLFCSVCLSALFCSTCLSVCSVLFYRSVCSVLFYRSVCPVLFYWSVCPVLFCLSVCLSALFCSTCQDSFQTLKKWVKELKEHGPEDIIVALAGNKKDLGDIREVPMKEAKDFAESIAAIFMETSARNAVNVEELFQKISKQIPPLENPDVDSNESFKITRHPSNKLCC</sequence>
<feature type="transmembrane region" description="Helical" evidence="5">
    <location>
        <begin position="115"/>
        <end position="139"/>
    </location>
</feature>
<evidence type="ECO:0000256" key="4">
    <source>
        <dbReference type="SAM" id="MobiDB-lite"/>
    </source>
</evidence>
<dbReference type="Pfam" id="PF00071">
    <property type="entry name" value="Ras"/>
    <property type="match status" value="1"/>
</dbReference>
<proteinExistence type="inferred from homology"/>
<keyword evidence="7" id="KW-1185">Reference proteome</keyword>
<evidence type="ECO:0000256" key="1">
    <source>
        <dbReference type="ARBA" id="ARBA00006270"/>
    </source>
</evidence>
<dbReference type="PRINTS" id="PR00449">
    <property type="entry name" value="RASTRNSFRMNG"/>
</dbReference>
<keyword evidence="3" id="KW-0342">GTP-binding</keyword>
<dbReference type="AlphaFoldDB" id="A0AAZ3QWL8"/>
<organism evidence="6 7">
    <name type="scientific">Oncorhynchus tshawytscha</name>
    <name type="common">Chinook salmon</name>
    <name type="synonym">Salmo tshawytscha</name>
    <dbReference type="NCBI Taxonomy" id="74940"/>
    <lineage>
        <taxon>Eukaryota</taxon>
        <taxon>Metazoa</taxon>
        <taxon>Chordata</taxon>
        <taxon>Craniata</taxon>
        <taxon>Vertebrata</taxon>
        <taxon>Euteleostomi</taxon>
        <taxon>Actinopterygii</taxon>
        <taxon>Neopterygii</taxon>
        <taxon>Teleostei</taxon>
        <taxon>Protacanthopterygii</taxon>
        <taxon>Salmoniformes</taxon>
        <taxon>Salmonidae</taxon>
        <taxon>Salmoninae</taxon>
        <taxon>Oncorhynchus</taxon>
    </lineage>
</organism>
<reference evidence="6" key="2">
    <citation type="submission" date="2025-08" db="UniProtKB">
        <authorList>
            <consortium name="Ensembl"/>
        </authorList>
    </citation>
    <scope>IDENTIFICATION</scope>
</reference>
<reference evidence="7" key="1">
    <citation type="journal article" date="2018" name="PLoS ONE">
        <title>Chinook salmon (Oncorhynchus tshawytscha) genome and transcriptome.</title>
        <authorList>
            <person name="Christensen K.A."/>
            <person name="Leong J.S."/>
            <person name="Sakhrani D."/>
            <person name="Biagi C.A."/>
            <person name="Minkley D.R."/>
            <person name="Withler R.E."/>
            <person name="Rondeau E.B."/>
            <person name="Koop B.F."/>
            <person name="Devlin R.H."/>
        </authorList>
    </citation>
    <scope>NUCLEOTIDE SEQUENCE [LARGE SCALE GENOMIC DNA]</scope>
</reference>
<dbReference type="Gene3D" id="3.40.50.300">
    <property type="entry name" value="P-loop containing nucleotide triphosphate hydrolases"/>
    <property type="match status" value="1"/>
</dbReference>